<feature type="domain" description="Reverse transcriptase" evidence="1">
    <location>
        <begin position="1"/>
        <end position="114"/>
    </location>
</feature>
<dbReference type="InterPro" id="IPR000477">
    <property type="entry name" value="RT_dom"/>
</dbReference>
<keyword evidence="3" id="KW-1185">Reference proteome</keyword>
<protein>
    <submittedName>
        <fullName evidence="2">Retrovirus-related Pol polyprotein from transposon 17.6-like Protein</fullName>
    </submittedName>
</protein>
<dbReference type="EMBL" id="KQ972864">
    <property type="protein sequence ID" value="EFA12683.1"/>
    <property type="molecule type" value="Genomic_DNA"/>
</dbReference>
<dbReference type="Pfam" id="PF00078">
    <property type="entry name" value="RVT_1"/>
    <property type="match status" value="1"/>
</dbReference>
<dbReference type="InterPro" id="IPR050951">
    <property type="entry name" value="Retrovirus_Pol_polyprotein"/>
</dbReference>
<dbReference type="Proteomes" id="UP000007266">
    <property type="component" value="Unassembled WGS sequence"/>
</dbReference>
<name>D2CG40_TRICA</name>
<dbReference type="InParanoid" id="D2CG40"/>
<proteinExistence type="predicted"/>
<dbReference type="InterPro" id="IPR043502">
    <property type="entry name" value="DNA/RNA_pol_sf"/>
</dbReference>
<dbReference type="HOGENOM" id="CLU_000384_33_7_1"/>
<dbReference type="SUPFAM" id="SSF56672">
    <property type="entry name" value="DNA/RNA polymerases"/>
    <property type="match status" value="1"/>
</dbReference>
<dbReference type="PhylomeDB" id="D2CG40"/>
<reference evidence="2 3" key="2">
    <citation type="journal article" date="2010" name="Nucleic Acids Res.">
        <title>BeetleBase in 2010: revisions to provide comprehensive genomic information for Tribolium castaneum.</title>
        <authorList>
            <person name="Kim H.S."/>
            <person name="Murphy T."/>
            <person name="Xia J."/>
            <person name="Caragea D."/>
            <person name="Park Y."/>
            <person name="Beeman R.W."/>
            <person name="Lorenzen M.D."/>
            <person name="Butcher S."/>
            <person name="Manak J.R."/>
            <person name="Brown S.J."/>
        </authorList>
    </citation>
    <scope>NUCLEOTIDE SEQUENCE [LARGE SCALE GENOMIC DNA]</scope>
    <source>
        <strain evidence="2 3">Georgia GA2</strain>
    </source>
</reference>
<organism evidence="2 3">
    <name type="scientific">Tribolium castaneum</name>
    <name type="common">Red flour beetle</name>
    <dbReference type="NCBI Taxonomy" id="7070"/>
    <lineage>
        <taxon>Eukaryota</taxon>
        <taxon>Metazoa</taxon>
        <taxon>Ecdysozoa</taxon>
        <taxon>Arthropoda</taxon>
        <taxon>Hexapoda</taxon>
        <taxon>Insecta</taxon>
        <taxon>Pterygota</taxon>
        <taxon>Neoptera</taxon>
        <taxon>Endopterygota</taxon>
        <taxon>Coleoptera</taxon>
        <taxon>Polyphaga</taxon>
        <taxon>Cucujiformia</taxon>
        <taxon>Tenebrionidae</taxon>
        <taxon>Tenebrionidae incertae sedis</taxon>
        <taxon>Tribolium</taxon>
    </lineage>
</organism>
<dbReference type="AlphaFoldDB" id="D2CG40"/>
<gene>
    <name evidence="2" type="primary">GLEAN_10707</name>
    <name evidence="2" type="ORF">TcasGA2_TC010707</name>
</gene>
<evidence type="ECO:0000313" key="3">
    <source>
        <dbReference type="Proteomes" id="UP000007266"/>
    </source>
</evidence>
<dbReference type="PANTHER" id="PTHR37984:SF5">
    <property type="entry name" value="PROTEIN NYNRIN-LIKE"/>
    <property type="match status" value="1"/>
</dbReference>
<dbReference type="Gene3D" id="3.30.70.270">
    <property type="match status" value="1"/>
</dbReference>
<dbReference type="InterPro" id="IPR043128">
    <property type="entry name" value="Rev_trsase/Diguanyl_cyclase"/>
</dbReference>
<reference evidence="2 3" key="1">
    <citation type="journal article" date="2008" name="Nature">
        <title>The genome of the model beetle and pest Tribolium castaneum.</title>
        <authorList>
            <consortium name="Tribolium Genome Sequencing Consortium"/>
            <person name="Richards S."/>
            <person name="Gibbs R.A."/>
            <person name="Weinstock G.M."/>
            <person name="Brown S.J."/>
            <person name="Denell R."/>
            <person name="Beeman R.W."/>
            <person name="Gibbs R."/>
            <person name="Beeman R.W."/>
            <person name="Brown S.J."/>
            <person name="Bucher G."/>
            <person name="Friedrich M."/>
            <person name="Grimmelikhuijzen C.J."/>
            <person name="Klingler M."/>
            <person name="Lorenzen M."/>
            <person name="Richards S."/>
            <person name="Roth S."/>
            <person name="Schroder R."/>
            <person name="Tautz D."/>
            <person name="Zdobnov E.M."/>
            <person name="Muzny D."/>
            <person name="Gibbs R.A."/>
            <person name="Weinstock G.M."/>
            <person name="Attaway T."/>
            <person name="Bell S."/>
            <person name="Buhay C.J."/>
            <person name="Chandrabose M.N."/>
            <person name="Chavez D."/>
            <person name="Clerk-Blankenburg K.P."/>
            <person name="Cree A."/>
            <person name="Dao M."/>
            <person name="Davis C."/>
            <person name="Chacko J."/>
            <person name="Dinh H."/>
            <person name="Dugan-Rocha S."/>
            <person name="Fowler G."/>
            <person name="Garner T.T."/>
            <person name="Garnes J."/>
            <person name="Gnirke A."/>
            <person name="Hawes A."/>
            <person name="Hernandez J."/>
            <person name="Hines S."/>
            <person name="Holder M."/>
            <person name="Hume J."/>
            <person name="Jhangiani S.N."/>
            <person name="Joshi V."/>
            <person name="Khan Z.M."/>
            <person name="Jackson L."/>
            <person name="Kovar C."/>
            <person name="Kowis A."/>
            <person name="Lee S."/>
            <person name="Lewis L.R."/>
            <person name="Margolis J."/>
            <person name="Morgan M."/>
            <person name="Nazareth L.V."/>
            <person name="Nguyen N."/>
            <person name="Okwuonu G."/>
            <person name="Parker D."/>
            <person name="Richards S."/>
            <person name="Ruiz S.J."/>
            <person name="Santibanez J."/>
            <person name="Savard J."/>
            <person name="Scherer S.E."/>
            <person name="Schneider B."/>
            <person name="Sodergren E."/>
            <person name="Tautz D."/>
            <person name="Vattahil S."/>
            <person name="Villasana D."/>
            <person name="White C.S."/>
            <person name="Wright R."/>
            <person name="Park Y."/>
            <person name="Beeman R.W."/>
            <person name="Lord J."/>
            <person name="Oppert B."/>
            <person name="Lorenzen M."/>
            <person name="Brown S."/>
            <person name="Wang L."/>
            <person name="Savard J."/>
            <person name="Tautz D."/>
            <person name="Richards S."/>
            <person name="Weinstock G."/>
            <person name="Gibbs R.A."/>
            <person name="Liu Y."/>
            <person name="Worley K."/>
            <person name="Weinstock G."/>
            <person name="Elsik C.G."/>
            <person name="Reese J.T."/>
            <person name="Elhaik E."/>
            <person name="Landan G."/>
            <person name="Graur D."/>
            <person name="Arensburger P."/>
            <person name="Atkinson P."/>
            <person name="Beeman R.W."/>
            <person name="Beidler J."/>
            <person name="Brown S.J."/>
            <person name="Demuth J.P."/>
            <person name="Drury D.W."/>
            <person name="Du Y.Z."/>
            <person name="Fujiwara H."/>
            <person name="Lorenzen M."/>
            <person name="Maselli V."/>
            <person name="Osanai M."/>
            <person name="Park Y."/>
            <person name="Robertson H.M."/>
            <person name="Tu Z."/>
            <person name="Wang J.J."/>
            <person name="Wang S."/>
            <person name="Richards S."/>
            <person name="Song H."/>
            <person name="Zhang L."/>
            <person name="Sodergren E."/>
            <person name="Werner D."/>
            <person name="Stanke M."/>
            <person name="Morgenstern B."/>
            <person name="Solovyev V."/>
            <person name="Kosarev P."/>
            <person name="Brown G."/>
            <person name="Chen H.C."/>
            <person name="Ermolaeva O."/>
            <person name="Hlavina W."/>
            <person name="Kapustin Y."/>
            <person name="Kiryutin B."/>
            <person name="Kitts P."/>
            <person name="Maglott D."/>
            <person name="Pruitt K."/>
            <person name="Sapojnikov V."/>
            <person name="Souvorov A."/>
            <person name="Mackey A.J."/>
            <person name="Waterhouse R.M."/>
            <person name="Wyder S."/>
            <person name="Zdobnov E.M."/>
            <person name="Zdobnov E.M."/>
            <person name="Wyder S."/>
            <person name="Kriventseva E.V."/>
            <person name="Kadowaki T."/>
            <person name="Bork P."/>
            <person name="Aranda M."/>
            <person name="Bao R."/>
            <person name="Beermann A."/>
            <person name="Berns N."/>
            <person name="Bolognesi R."/>
            <person name="Bonneton F."/>
            <person name="Bopp D."/>
            <person name="Brown S.J."/>
            <person name="Bucher G."/>
            <person name="Butts T."/>
            <person name="Chaumot A."/>
            <person name="Denell R.E."/>
            <person name="Ferrier D.E."/>
            <person name="Friedrich M."/>
            <person name="Gordon C.M."/>
            <person name="Jindra M."/>
            <person name="Klingler M."/>
            <person name="Lan Q."/>
            <person name="Lattorff H.M."/>
            <person name="Laudet V."/>
            <person name="von Levetsow C."/>
            <person name="Liu Z."/>
            <person name="Lutz R."/>
            <person name="Lynch J.A."/>
            <person name="da Fonseca R.N."/>
            <person name="Posnien N."/>
            <person name="Reuter R."/>
            <person name="Roth S."/>
            <person name="Savard J."/>
            <person name="Schinko J.B."/>
            <person name="Schmitt C."/>
            <person name="Schoppmeier M."/>
            <person name="Schroder R."/>
            <person name="Shippy T.D."/>
            <person name="Simonnet F."/>
            <person name="Marques-Souza H."/>
            <person name="Tautz D."/>
            <person name="Tomoyasu Y."/>
            <person name="Trauner J."/>
            <person name="Van der Zee M."/>
            <person name="Vervoort M."/>
            <person name="Wittkopp N."/>
            <person name="Wimmer E.A."/>
            <person name="Yang X."/>
            <person name="Jones A.K."/>
            <person name="Sattelle D.B."/>
            <person name="Ebert P.R."/>
            <person name="Nelson D."/>
            <person name="Scott J.G."/>
            <person name="Beeman R.W."/>
            <person name="Muthukrishnan S."/>
            <person name="Kramer K.J."/>
            <person name="Arakane Y."/>
            <person name="Beeman R.W."/>
            <person name="Zhu Q."/>
            <person name="Hogenkamp D."/>
            <person name="Dixit R."/>
            <person name="Oppert B."/>
            <person name="Jiang H."/>
            <person name="Zou Z."/>
            <person name="Marshall J."/>
            <person name="Elpidina E."/>
            <person name="Vinokurov K."/>
            <person name="Oppert C."/>
            <person name="Zou Z."/>
            <person name="Evans J."/>
            <person name="Lu Z."/>
            <person name="Zhao P."/>
            <person name="Sumathipala N."/>
            <person name="Altincicek B."/>
            <person name="Vilcinskas A."/>
            <person name="Williams M."/>
            <person name="Hultmark D."/>
            <person name="Hetru C."/>
            <person name="Jiang H."/>
            <person name="Grimmelikhuijzen C.J."/>
            <person name="Hauser F."/>
            <person name="Cazzamali G."/>
            <person name="Williamson M."/>
            <person name="Park Y."/>
            <person name="Li B."/>
            <person name="Tanaka Y."/>
            <person name="Predel R."/>
            <person name="Neupert S."/>
            <person name="Schachtner J."/>
            <person name="Verleyen P."/>
            <person name="Raible F."/>
            <person name="Bork P."/>
            <person name="Friedrich M."/>
            <person name="Walden K.K."/>
            <person name="Robertson H.M."/>
            <person name="Angeli S."/>
            <person name="Foret S."/>
            <person name="Bucher G."/>
            <person name="Schuetz S."/>
            <person name="Maleszka R."/>
            <person name="Wimmer E.A."/>
            <person name="Beeman R.W."/>
            <person name="Lorenzen M."/>
            <person name="Tomoyasu Y."/>
            <person name="Miller S.C."/>
            <person name="Grossmann D."/>
            <person name="Bucher G."/>
        </authorList>
    </citation>
    <scope>NUCLEOTIDE SEQUENCE [LARGE SCALE GENOMIC DNA]</scope>
    <source>
        <strain evidence="2 3">Georgia GA2</strain>
    </source>
</reference>
<dbReference type="Gene3D" id="3.10.10.10">
    <property type="entry name" value="HIV Type 1 Reverse Transcriptase, subunit A, domain 1"/>
    <property type="match status" value="1"/>
</dbReference>
<dbReference type="eggNOG" id="KOG0017">
    <property type="taxonomic scope" value="Eukaryota"/>
</dbReference>
<dbReference type="STRING" id="7070.D2CG40"/>
<accession>D2CG40</accession>
<dbReference type="PANTHER" id="PTHR37984">
    <property type="entry name" value="PROTEIN CBG26694"/>
    <property type="match status" value="1"/>
</dbReference>
<dbReference type="FunFam" id="3.30.70.270:FF:000003">
    <property type="entry name" value="Transposon Ty3-G Gag-Pol polyprotein"/>
    <property type="match status" value="1"/>
</dbReference>
<evidence type="ECO:0000259" key="1">
    <source>
        <dbReference type="PROSITE" id="PS50878"/>
    </source>
</evidence>
<dbReference type="CDD" id="cd01647">
    <property type="entry name" value="RT_LTR"/>
    <property type="match status" value="1"/>
</dbReference>
<dbReference type="OMA" id="EMSRTIC"/>
<sequence length="142" mass="16582">MRYDVSHIEMSRTICTFGTPFGRYRFLRMPMGIKEASEVFQEYFSEIFNIPGVEVYVDDILIYAKNKTEHDKILEQVFQIAKENNIKFNLSKCRFGLNEIKYLGHKFSAAGITIDEEKIDAIKNMPSPTRKKDIERFLGLIT</sequence>
<dbReference type="GO" id="GO:0071897">
    <property type="term" value="P:DNA biosynthetic process"/>
    <property type="evidence" value="ECO:0007669"/>
    <property type="project" value="UniProtKB-ARBA"/>
</dbReference>
<dbReference type="PROSITE" id="PS50878">
    <property type="entry name" value="RT_POL"/>
    <property type="match status" value="1"/>
</dbReference>
<evidence type="ECO:0000313" key="2">
    <source>
        <dbReference type="EMBL" id="EFA12683.1"/>
    </source>
</evidence>